<dbReference type="GO" id="GO:0003677">
    <property type="term" value="F:DNA binding"/>
    <property type="evidence" value="ECO:0007669"/>
    <property type="project" value="UniProtKB-KW"/>
</dbReference>
<comment type="caution">
    <text evidence="6">The sequence shown here is derived from an EMBL/GenBank/DDBJ whole genome shotgun (WGS) entry which is preliminary data.</text>
</comment>
<evidence type="ECO:0008006" key="8">
    <source>
        <dbReference type="Google" id="ProtNLM"/>
    </source>
</evidence>
<dbReference type="SMART" id="SM00862">
    <property type="entry name" value="Trans_reg_C"/>
    <property type="match status" value="1"/>
</dbReference>
<protein>
    <recommendedName>
        <fullName evidence="8">Bacterial transcriptional activator domain-containing protein</fullName>
    </recommendedName>
</protein>
<dbReference type="Proteomes" id="UP000235346">
    <property type="component" value="Unassembled WGS sequence"/>
</dbReference>
<dbReference type="InterPro" id="IPR005158">
    <property type="entry name" value="BTAD"/>
</dbReference>
<name>A0A2N7TJY8_9GAMM</name>
<evidence type="ECO:0000259" key="4">
    <source>
        <dbReference type="SMART" id="SM00862"/>
    </source>
</evidence>
<gene>
    <name evidence="6" type="ORF">C1H66_14480</name>
</gene>
<evidence type="ECO:0000313" key="6">
    <source>
        <dbReference type="EMBL" id="PMR68459.1"/>
    </source>
</evidence>
<feature type="domain" description="Bacterial transcriptional activator" evidence="5">
    <location>
        <begin position="176"/>
        <end position="317"/>
    </location>
</feature>
<dbReference type="InterPro" id="IPR051677">
    <property type="entry name" value="AfsR-DnrI-RedD_regulator"/>
</dbReference>
<dbReference type="SMART" id="SM01043">
    <property type="entry name" value="BTAD"/>
    <property type="match status" value="1"/>
</dbReference>
<dbReference type="PANTHER" id="PTHR35807">
    <property type="entry name" value="TRANSCRIPTIONAL REGULATOR REDD-RELATED"/>
    <property type="match status" value="1"/>
</dbReference>
<evidence type="ECO:0000256" key="3">
    <source>
        <dbReference type="SAM" id="MobiDB-lite"/>
    </source>
</evidence>
<reference evidence="6 7" key="1">
    <citation type="submission" date="2018-01" db="EMBL/GenBank/DDBJ databases">
        <title>Halomonas endophytica sp. nov., isolated from storage liquid in the stems of Populus euphratica.</title>
        <authorList>
            <person name="Chen C."/>
        </authorList>
    </citation>
    <scope>NUCLEOTIDE SEQUENCE [LARGE SCALE GENOMIC DNA]</scope>
    <source>
        <strain evidence="6 7">DSM 26881</strain>
    </source>
</reference>
<dbReference type="InterPro" id="IPR001867">
    <property type="entry name" value="OmpR/PhoB-type_DNA-bd"/>
</dbReference>
<proteinExistence type="inferred from homology"/>
<evidence type="ECO:0000256" key="2">
    <source>
        <dbReference type="ARBA" id="ARBA00023125"/>
    </source>
</evidence>
<keyword evidence="7" id="KW-1185">Reference proteome</keyword>
<dbReference type="CDD" id="cd00383">
    <property type="entry name" value="trans_reg_C"/>
    <property type="match status" value="1"/>
</dbReference>
<dbReference type="AlphaFoldDB" id="A0A2N7TJY8"/>
<dbReference type="InterPro" id="IPR036388">
    <property type="entry name" value="WH-like_DNA-bd_sf"/>
</dbReference>
<dbReference type="GO" id="GO:0000160">
    <property type="term" value="P:phosphorelay signal transduction system"/>
    <property type="evidence" value="ECO:0007669"/>
    <property type="project" value="InterPro"/>
</dbReference>
<evidence type="ECO:0000256" key="1">
    <source>
        <dbReference type="ARBA" id="ARBA00005820"/>
    </source>
</evidence>
<evidence type="ECO:0000259" key="5">
    <source>
        <dbReference type="SMART" id="SM01043"/>
    </source>
</evidence>
<dbReference type="OrthoDB" id="9808398at2"/>
<dbReference type="EMBL" id="PNRE01000065">
    <property type="protein sequence ID" value="PMR68459.1"/>
    <property type="molecule type" value="Genomic_DNA"/>
</dbReference>
<accession>A0A2N7TJY8</accession>
<dbReference type="SUPFAM" id="SSF46894">
    <property type="entry name" value="C-terminal effector domain of the bipartite response regulators"/>
    <property type="match status" value="1"/>
</dbReference>
<evidence type="ECO:0000313" key="7">
    <source>
        <dbReference type="Proteomes" id="UP000235346"/>
    </source>
</evidence>
<dbReference type="InterPro" id="IPR011990">
    <property type="entry name" value="TPR-like_helical_dom_sf"/>
</dbReference>
<dbReference type="InterPro" id="IPR016032">
    <property type="entry name" value="Sig_transdc_resp-reg_C-effctor"/>
</dbReference>
<dbReference type="SUPFAM" id="SSF48452">
    <property type="entry name" value="TPR-like"/>
    <property type="match status" value="2"/>
</dbReference>
<dbReference type="Gene3D" id="1.10.10.10">
    <property type="entry name" value="Winged helix-like DNA-binding domain superfamily/Winged helix DNA-binding domain"/>
    <property type="match status" value="1"/>
</dbReference>
<dbReference type="Pfam" id="PF03704">
    <property type="entry name" value="BTAD"/>
    <property type="match status" value="1"/>
</dbReference>
<keyword evidence="2" id="KW-0238">DNA-binding</keyword>
<comment type="similarity">
    <text evidence="1">Belongs to the AfsR/DnrI/RedD regulatory family.</text>
</comment>
<sequence>MPSLLGNRWCLPLPGVSGGPEEVAVVASVVFPAAGVEDAAPGVTVHQNGSGLNRAISGRGRHGRPRYTGRVIPPGAGDMNALTLNLLGDLEVLRDGQPLPLPPSKKTRALLAYLALHPRTFSREHLCDLLWELPDDPRGSLRWSLSKLRRLADDPERPRIIADRLCVGLDTSDIDLDVSALHEAFEQGPHQAPIDTLEAVAMRYRGPFLEGLDLSRFHDFHSWCLAERERAMRAQTAILSALVERLAETPERALAHAHALVRLAPFDEDARAGLIRLLLILNRPREAEQHFQLGMRLLKEAGIPTGGALLRARRGTAGRVAAPSPGPHASDQTAAPIGEPAPPASSPAGTGGVGEVDAALASLEPEAREVLRWAAVLAPCLDPAMLGRVTGLNANRIGEALGAAERLRLLEATERGLCFSHERVARDVYTGITPSRRQVMHRQVADLLGQNAALDLEHAADLVRHAQSSGDPGLAAEAMVTAGRLCLRFFANDEAVRLARQGLALTERLSGSRRVCLMLELRDVMLSAAPLEDWETTAHELVALAERALEHGALAHARLGYQLASQVRWAHGQWTGAHEEALQAERVTRSADDHDQVVAMAETAKCLAMLERDLDQAAAMLAQARALAAQRRISHPAIPMALGLLAWHDNRLAEADEHLKDARTLCKATGDRLGEFQANEYLMMIDVEGSRFAAARSRCATLMEIGERLRDGSEAPFARAAEAFCRYALDDDASPLEDALPALRHADAKHRLSYLLTQAALLDLARGRPAAARSRAEEALAHAQTLERATEQLLAHYVLAEAHRAAGDTVARRRHAAAVARLEPGPVARWARHRVAELLADREAEGET</sequence>
<dbReference type="GO" id="GO:0006355">
    <property type="term" value="P:regulation of DNA-templated transcription"/>
    <property type="evidence" value="ECO:0007669"/>
    <property type="project" value="InterPro"/>
</dbReference>
<organism evidence="6 7">
    <name type="scientific">Halomonas heilongjiangensis</name>
    <dbReference type="NCBI Taxonomy" id="1387883"/>
    <lineage>
        <taxon>Bacteria</taxon>
        <taxon>Pseudomonadati</taxon>
        <taxon>Pseudomonadota</taxon>
        <taxon>Gammaproteobacteria</taxon>
        <taxon>Oceanospirillales</taxon>
        <taxon>Halomonadaceae</taxon>
        <taxon>Halomonas</taxon>
    </lineage>
</organism>
<feature type="domain" description="OmpR/PhoB-type" evidence="4">
    <location>
        <begin position="96"/>
        <end position="204"/>
    </location>
</feature>
<dbReference type="Gene3D" id="1.25.40.10">
    <property type="entry name" value="Tetratricopeptide repeat domain"/>
    <property type="match status" value="2"/>
</dbReference>
<feature type="region of interest" description="Disordered" evidence="3">
    <location>
        <begin position="316"/>
        <end position="352"/>
    </location>
</feature>